<evidence type="ECO:0000313" key="5">
    <source>
        <dbReference type="Proteomes" id="UP000580250"/>
    </source>
</evidence>
<gene>
    <name evidence="4" type="ORF">MENT_LOCUS45213</name>
</gene>
<evidence type="ECO:0000256" key="2">
    <source>
        <dbReference type="ARBA" id="ARBA00022786"/>
    </source>
</evidence>
<sequence>MLNLLDVFLSTDGLIKTLKKRIHSSVEIDFDEPEEEQQNEEVMIIDNIELDQNVASSSNALPKVSDAVERFYCDKLRGLQFGINSMASAGGSALGKRTRRLAQEIVSLSSSLPLSFSSGVFVRTCEERLDAMKVLITGPSDTPYANGCFEFDVFFPPDYPNVPMQMNLETTGNRTIQIFTMMEEIVKSHFWMKRDEICVQVEAWIEDIQHYITTHASSGKVLPNYLAGLKKHYETLKMEFKKMTAPPGLKNCKSKRFDIENEGGELK</sequence>
<feature type="domain" description="UBC core" evidence="3">
    <location>
        <begin position="96"/>
        <end position="267"/>
    </location>
</feature>
<dbReference type="InterPro" id="IPR000608">
    <property type="entry name" value="UBC"/>
</dbReference>
<name>A0A6V7WZD1_MELEN</name>
<evidence type="ECO:0000259" key="3">
    <source>
        <dbReference type="PROSITE" id="PS50127"/>
    </source>
</evidence>
<dbReference type="OrthoDB" id="47801at2759"/>
<dbReference type="PROSITE" id="PS50127">
    <property type="entry name" value="UBC_2"/>
    <property type="match status" value="1"/>
</dbReference>
<dbReference type="GO" id="GO:0004869">
    <property type="term" value="F:cysteine-type endopeptidase inhibitor activity"/>
    <property type="evidence" value="ECO:0007669"/>
    <property type="project" value="TreeGrafter"/>
</dbReference>
<keyword evidence="2" id="KW-0833">Ubl conjugation pathway</keyword>
<dbReference type="GO" id="GO:0016740">
    <property type="term" value="F:transferase activity"/>
    <property type="evidence" value="ECO:0007669"/>
    <property type="project" value="UniProtKB-KW"/>
</dbReference>
<dbReference type="PANTHER" id="PTHR46116">
    <property type="entry name" value="(E3-INDEPENDENT) E2 UBIQUITIN-CONJUGATING ENZYME"/>
    <property type="match status" value="1"/>
</dbReference>
<comment type="caution">
    <text evidence="4">The sequence shown here is derived from an EMBL/GenBank/DDBJ whole genome shotgun (WGS) entry which is preliminary data.</text>
</comment>
<dbReference type="GO" id="GO:0043066">
    <property type="term" value="P:negative regulation of apoptotic process"/>
    <property type="evidence" value="ECO:0007669"/>
    <property type="project" value="TreeGrafter"/>
</dbReference>
<organism evidence="4 5">
    <name type="scientific">Meloidogyne enterolobii</name>
    <name type="common">Root-knot nematode worm</name>
    <name type="synonym">Meloidogyne mayaguensis</name>
    <dbReference type="NCBI Taxonomy" id="390850"/>
    <lineage>
        <taxon>Eukaryota</taxon>
        <taxon>Metazoa</taxon>
        <taxon>Ecdysozoa</taxon>
        <taxon>Nematoda</taxon>
        <taxon>Chromadorea</taxon>
        <taxon>Rhabditida</taxon>
        <taxon>Tylenchina</taxon>
        <taxon>Tylenchomorpha</taxon>
        <taxon>Tylenchoidea</taxon>
        <taxon>Meloidogynidae</taxon>
        <taxon>Meloidogyninae</taxon>
        <taxon>Meloidogyne</taxon>
    </lineage>
</organism>
<keyword evidence="1" id="KW-0808">Transferase</keyword>
<dbReference type="Pfam" id="PF00179">
    <property type="entry name" value="UQ_con"/>
    <property type="match status" value="1"/>
</dbReference>
<accession>A0A6V7WZD1</accession>
<dbReference type="AlphaFoldDB" id="A0A6V7WZD1"/>
<dbReference type="Gene3D" id="3.10.110.10">
    <property type="entry name" value="Ubiquitin Conjugating Enzyme"/>
    <property type="match status" value="2"/>
</dbReference>
<protein>
    <recommendedName>
        <fullName evidence="3">UBC core domain-containing protein</fullName>
    </recommendedName>
</protein>
<reference evidence="4 5" key="1">
    <citation type="submission" date="2020-08" db="EMBL/GenBank/DDBJ databases">
        <authorList>
            <person name="Koutsovoulos G."/>
            <person name="Danchin GJ E."/>
        </authorList>
    </citation>
    <scope>NUCLEOTIDE SEQUENCE [LARGE SCALE GENOMIC DNA]</scope>
</reference>
<evidence type="ECO:0000256" key="1">
    <source>
        <dbReference type="ARBA" id="ARBA00022679"/>
    </source>
</evidence>
<dbReference type="Proteomes" id="UP000580250">
    <property type="component" value="Unassembled WGS sequence"/>
</dbReference>
<proteinExistence type="predicted"/>
<dbReference type="PANTHER" id="PTHR46116:SF39">
    <property type="entry name" value="BACULOVIRAL IAP REPEAT-CONTAINING PROTEIN 6"/>
    <property type="match status" value="1"/>
</dbReference>
<dbReference type="EMBL" id="CAJEWN010000939">
    <property type="protein sequence ID" value="CAD2192333.1"/>
    <property type="molecule type" value="Genomic_DNA"/>
</dbReference>
<dbReference type="SUPFAM" id="SSF54495">
    <property type="entry name" value="UBC-like"/>
    <property type="match status" value="1"/>
</dbReference>
<dbReference type="GO" id="GO:0005634">
    <property type="term" value="C:nucleus"/>
    <property type="evidence" value="ECO:0007669"/>
    <property type="project" value="TreeGrafter"/>
</dbReference>
<dbReference type="InterPro" id="IPR016135">
    <property type="entry name" value="UBQ-conjugating_enzyme/RWD"/>
</dbReference>
<evidence type="ECO:0000313" key="4">
    <source>
        <dbReference type="EMBL" id="CAD2192333.1"/>
    </source>
</evidence>